<dbReference type="EMBL" id="VYKK01000005">
    <property type="protein sequence ID" value="KAA9006258.1"/>
    <property type="molecule type" value="Genomic_DNA"/>
</dbReference>
<feature type="transmembrane region" description="Helical" evidence="1">
    <location>
        <begin position="122"/>
        <end position="139"/>
    </location>
</feature>
<keyword evidence="1" id="KW-1133">Transmembrane helix</keyword>
<dbReference type="PANTHER" id="PTHR40042">
    <property type="entry name" value="HYPOTHETICAL MEMBRANE SPANNING PROTEIN"/>
    <property type="match status" value="1"/>
</dbReference>
<feature type="transmembrane region" description="Helical" evidence="1">
    <location>
        <begin position="56"/>
        <end position="75"/>
    </location>
</feature>
<feature type="transmembrane region" description="Helical" evidence="1">
    <location>
        <begin position="87"/>
        <end position="110"/>
    </location>
</feature>
<reference evidence="2 3" key="1">
    <citation type="submission" date="2019-09" db="EMBL/GenBank/DDBJ databases">
        <title>Bacillus ochoae sp. nov., Paenibacillus whitsoniae sp. nov., Paenibacillus spiritus sp. nov. Isolated from the Mars Exploration Rover during spacecraft assembly.</title>
        <authorList>
            <person name="Seuylemezian A."/>
            <person name="Vaishampayan P."/>
        </authorList>
    </citation>
    <scope>NUCLEOTIDE SEQUENCE [LARGE SCALE GENOMIC DNA]</scope>
    <source>
        <strain evidence="2 3">MER_111</strain>
    </source>
</reference>
<protein>
    <submittedName>
        <fullName evidence="2">DUF1405 domain-containing protein</fullName>
    </submittedName>
</protein>
<dbReference type="AlphaFoldDB" id="A0A5J5GEG9"/>
<accession>A0A5J5GEG9</accession>
<keyword evidence="3" id="KW-1185">Reference proteome</keyword>
<feature type="transmembrane region" description="Helical" evidence="1">
    <location>
        <begin position="183"/>
        <end position="201"/>
    </location>
</feature>
<evidence type="ECO:0000256" key="1">
    <source>
        <dbReference type="SAM" id="Phobius"/>
    </source>
</evidence>
<dbReference type="RefSeq" id="WP_150457089.1">
    <property type="nucleotide sequence ID" value="NZ_VYKK01000005.1"/>
</dbReference>
<keyword evidence="1" id="KW-0472">Membrane</keyword>
<dbReference type="Proteomes" id="UP000367750">
    <property type="component" value="Unassembled WGS sequence"/>
</dbReference>
<feature type="transmembrane region" description="Helical" evidence="1">
    <location>
        <begin position="16"/>
        <end position="36"/>
    </location>
</feature>
<evidence type="ECO:0000313" key="3">
    <source>
        <dbReference type="Proteomes" id="UP000367750"/>
    </source>
</evidence>
<organism evidence="2 3">
    <name type="scientific">Paenibacillus spiritus</name>
    <dbReference type="NCBI Taxonomy" id="2496557"/>
    <lineage>
        <taxon>Bacteria</taxon>
        <taxon>Bacillati</taxon>
        <taxon>Bacillota</taxon>
        <taxon>Bacilli</taxon>
        <taxon>Bacillales</taxon>
        <taxon>Paenibacillaceae</taxon>
        <taxon>Paenibacillus</taxon>
    </lineage>
</organism>
<proteinExistence type="predicted"/>
<comment type="caution">
    <text evidence="2">The sequence shown here is derived from an EMBL/GenBank/DDBJ whole genome shotgun (WGS) entry which is preliminary data.</text>
</comment>
<dbReference type="OrthoDB" id="152213at2"/>
<sequence length="219" mass="24459">MRRIGVWIQEGLTRRWVIWALLAINIPGTVYGYIWYGNQMDYTASTQPAWVLPFVPDSPTASLFFSLALLFLLYPPRSVGGTVVRNLVEALAVVTSFKYGVWAVTVILAGGYQGGTLDLKDGMLIFSHAGMALEALLYAGKFGCRRMIPAALGWAILNDLVDYTLGVYPWLPSELEDNVVQVQYFTLMLSLFSGALAWLASRDDWSPSGQRPRTRMRRP</sequence>
<name>A0A5J5GEG9_9BACL</name>
<dbReference type="PANTHER" id="PTHR40042:SF1">
    <property type="entry name" value="DUF1405 DOMAIN-CONTAINING PROTEIN"/>
    <property type="match status" value="1"/>
</dbReference>
<dbReference type="InterPro" id="IPR009845">
    <property type="entry name" value="DUF1405"/>
</dbReference>
<keyword evidence="1" id="KW-0812">Transmembrane</keyword>
<gene>
    <name evidence="2" type="ORF">F4V43_04670</name>
</gene>
<dbReference type="Pfam" id="PF07187">
    <property type="entry name" value="DUF1405"/>
    <property type="match status" value="1"/>
</dbReference>
<evidence type="ECO:0000313" key="2">
    <source>
        <dbReference type="EMBL" id="KAA9006258.1"/>
    </source>
</evidence>
<feature type="transmembrane region" description="Helical" evidence="1">
    <location>
        <begin position="151"/>
        <end position="171"/>
    </location>
</feature>